<keyword evidence="2" id="KW-1185">Reference proteome</keyword>
<accession>A0A346NP86</accession>
<name>A0A346NP86_9ALTE</name>
<dbReference type="SUPFAM" id="SSF52540">
    <property type="entry name" value="P-loop containing nucleoside triphosphate hydrolases"/>
    <property type="match status" value="1"/>
</dbReference>
<dbReference type="OrthoDB" id="288532at2"/>
<dbReference type="Pfam" id="PF03567">
    <property type="entry name" value="Sulfotransfer_2"/>
    <property type="match status" value="1"/>
</dbReference>
<dbReference type="InterPro" id="IPR027417">
    <property type="entry name" value="P-loop_NTPase"/>
</dbReference>
<dbReference type="GO" id="GO:0016020">
    <property type="term" value="C:membrane"/>
    <property type="evidence" value="ECO:0007669"/>
    <property type="project" value="InterPro"/>
</dbReference>
<sequence length="236" mass="26888">MPVFQLEQKNVVFVHIPKTGGSSIDDWLFDFAGCTRMLFNPQPLPDMTATPQHICYQTIVGLLGPQMAIDYSFAVVRNPFKRLESEYKYRLDLGLLAGHANPESLFPEWVAYALDKARSTPHMLDNHLRPQSYFVAPEVDIFKFEDGLNEASQAISQRLGLTGQLLPAVPNTKISKKRHLQWNANSIERVQQFYATDFTQFGYSAEPTGLDIRAGKQLTSLARRLYHFDRKHKKTA</sequence>
<reference evidence="1 2" key="1">
    <citation type="submission" date="2018-08" db="EMBL/GenBank/DDBJ databases">
        <title>Salinimonas sediminis sp. nov., a piezophilic bacterium isolated from a deep-sea sediment sample from the New Britain Trench.</title>
        <authorList>
            <person name="Cao J."/>
        </authorList>
    </citation>
    <scope>NUCLEOTIDE SEQUENCE [LARGE SCALE GENOMIC DNA]</scope>
    <source>
        <strain evidence="1 2">N102</strain>
    </source>
</reference>
<dbReference type="Gene3D" id="3.40.50.300">
    <property type="entry name" value="P-loop containing nucleotide triphosphate hydrolases"/>
    <property type="match status" value="1"/>
</dbReference>
<proteinExistence type="predicted"/>
<dbReference type="KEGG" id="salm:D0Y50_13895"/>
<evidence type="ECO:0008006" key="3">
    <source>
        <dbReference type="Google" id="ProtNLM"/>
    </source>
</evidence>
<evidence type="ECO:0000313" key="1">
    <source>
        <dbReference type="EMBL" id="AXR07343.1"/>
    </source>
</evidence>
<dbReference type="RefSeq" id="WP_117317449.1">
    <property type="nucleotide sequence ID" value="NZ_CP031769.1"/>
</dbReference>
<evidence type="ECO:0000313" key="2">
    <source>
        <dbReference type="Proteomes" id="UP000262073"/>
    </source>
</evidence>
<dbReference type="EMBL" id="CP031769">
    <property type="protein sequence ID" value="AXR07343.1"/>
    <property type="molecule type" value="Genomic_DNA"/>
</dbReference>
<dbReference type="InterPro" id="IPR005331">
    <property type="entry name" value="Sulfotransferase"/>
</dbReference>
<protein>
    <recommendedName>
        <fullName evidence="3">Sulfotransferase family protein</fullName>
    </recommendedName>
</protein>
<gene>
    <name evidence="1" type="ORF">D0Y50_13895</name>
</gene>
<organism evidence="1 2">
    <name type="scientific">Salinimonas sediminis</name>
    <dbReference type="NCBI Taxonomy" id="2303538"/>
    <lineage>
        <taxon>Bacteria</taxon>
        <taxon>Pseudomonadati</taxon>
        <taxon>Pseudomonadota</taxon>
        <taxon>Gammaproteobacteria</taxon>
        <taxon>Alteromonadales</taxon>
        <taxon>Alteromonadaceae</taxon>
        <taxon>Alteromonas/Salinimonas group</taxon>
        <taxon>Salinimonas</taxon>
    </lineage>
</organism>
<dbReference type="GO" id="GO:0008146">
    <property type="term" value="F:sulfotransferase activity"/>
    <property type="evidence" value="ECO:0007669"/>
    <property type="project" value="InterPro"/>
</dbReference>
<dbReference type="AlphaFoldDB" id="A0A346NP86"/>
<dbReference type="Proteomes" id="UP000262073">
    <property type="component" value="Chromosome"/>
</dbReference>